<organism evidence="2 3">
    <name type="scientific">Gleimia europaea ACS-120-V-Col10b</name>
    <dbReference type="NCBI Taxonomy" id="883069"/>
    <lineage>
        <taxon>Bacteria</taxon>
        <taxon>Bacillati</taxon>
        <taxon>Actinomycetota</taxon>
        <taxon>Actinomycetes</taxon>
        <taxon>Actinomycetales</taxon>
        <taxon>Actinomycetaceae</taxon>
        <taxon>Gleimia</taxon>
    </lineage>
</organism>
<dbReference type="GO" id="GO:0055070">
    <property type="term" value="P:copper ion homeostasis"/>
    <property type="evidence" value="ECO:0007669"/>
    <property type="project" value="InterPro"/>
</dbReference>
<evidence type="ECO:0000313" key="3">
    <source>
        <dbReference type="Proteomes" id="UP000014387"/>
    </source>
</evidence>
<dbReference type="Proteomes" id="UP000014387">
    <property type="component" value="Unassembled WGS sequence"/>
</dbReference>
<comment type="caution">
    <text evidence="2">The sequence shown here is derived from an EMBL/GenBank/DDBJ whole genome shotgun (WGS) entry which is preliminary data.</text>
</comment>
<name>A0A9W5RDB5_9ACTO</name>
<keyword evidence="3" id="KW-1185">Reference proteome</keyword>
<dbReference type="GO" id="GO:0016020">
    <property type="term" value="C:membrane"/>
    <property type="evidence" value="ECO:0007669"/>
    <property type="project" value="InterPro"/>
</dbReference>
<evidence type="ECO:0000313" key="2">
    <source>
        <dbReference type="EMBL" id="EPD30270.1"/>
    </source>
</evidence>
<protein>
    <recommendedName>
        <fullName evidence="4">Copper transporter</fullName>
    </recommendedName>
</protein>
<proteinExistence type="predicted"/>
<evidence type="ECO:0000256" key="1">
    <source>
        <dbReference type="SAM" id="MobiDB-lite"/>
    </source>
</evidence>
<reference evidence="2 3" key="1">
    <citation type="submission" date="2013-05" db="EMBL/GenBank/DDBJ databases">
        <title>The Genome Sequence of Actinomyces europaeus ACS-120-V-COL10B.</title>
        <authorList>
            <consortium name="The Broad Institute Genomics Platform"/>
            <person name="Earl A."/>
            <person name="Ward D."/>
            <person name="Feldgarden M."/>
            <person name="Gevers D."/>
            <person name="Saerens B."/>
            <person name="Vaneechoutte M."/>
            <person name="Walker B."/>
            <person name="Young S."/>
            <person name="Zeng Q."/>
            <person name="Gargeya S."/>
            <person name="Fitzgerald M."/>
            <person name="Haas B."/>
            <person name="Abouelleil A."/>
            <person name="Allen A.W."/>
            <person name="Alvarado L."/>
            <person name="Arachchi H.M."/>
            <person name="Berlin A.M."/>
            <person name="Chapman S.B."/>
            <person name="Gainer-Dewar J."/>
            <person name="Goldberg J."/>
            <person name="Griggs A."/>
            <person name="Gujja S."/>
            <person name="Hansen M."/>
            <person name="Howarth C."/>
            <person name="Imamovic A."/>
            <person name="Ireland A."/>
            <person name="Larimer J."/>
            <person name="McCowan C."/>
            <person name="Murphy C."/>
            <person name="Pearson M."/>
            <person name="Poon T.W."/>
            <person name="Priest M."/>
            <person name="Roberts A."/>
            <person name="Saif S."/>
            <person name="Shea T."/>
            <person name="Sisk P."/>
            <person name="Sykes S."/>
            <person name="Wortman J."/>
            <person name="Nusbaum C."/>
            <person name="Birren B."/>
        </authorList>
    </citation>
    <scope>NUCLEOTIDE SEQUENCE [LARGE SCALE GENOMIC DNA]</scope>
    <source>
        <strain evidence="2 3">ACS-120-V-Col10b</strain>
    </source>
</reference>
<dbReference type="Pfam" id="PF11382">
    <property type="entry name" value="MctB"/>
    <property type="match status" value="1"/>
</dbReference>
<dbReference type="RefSeq" id="WP_016443382.1">
    <property type="nucleotide sequence ID" value="NZ_KE150266.1"/>
</dbReference>
<dbReference type="EMBL" id="AGWN01000001">
    <property type="protein sequence ID" value="EPD30270.1"/>
    <property type="molecule type" value="Genomic_DNA"/>
</dbReference>
<evidence type="ECO:0008006" key="4">
    <source>
        <dbReference type="Google" id="ProtNLM"/>
    </source>
</evidence>
<dbReference type="AlphaFoldDB" id="A0A9W5RDB5"/>
<gene>
    <name evidence="2" type="ORF">HMPREF9238_00007</name>
</gene>
<feature type="compositionally biased region" description="Low complexity" evidence="1">
    <location>
        <begin position="324"/>
        <end position="335"/>
    </location>
</feature>
<sequence length="335" mass="34882">MVDFRYHLVSLISVFLALAVGVVLGAGPLQGPIASGLTSQVEVLRESQARTSVEIERLRTDVADRNAWIEQSVQQVLPGTLKDRKIAIVSTEDTSAEDVEGIAKYIDVAGGVVNQRVVLTNAWYSDEMTQFRDSLAGPVATHLEGEIPAEAPAADILAQALLEIITKTNDETKLLREILADADNALLSFEADQVVSDSIIFVGSRPVVEDGETAATQAANDAGAEDDQAGKPDSQMLVAVAGMVAKAPSAGVVVGDASASDSLISLVRGQGVAVTSIDSVGTSMGHASTVISLLSADYTARAYGTASTATELVPPLPQAKAEEPQPTQTEATTGE</sequence>
<accession>A0A9W5RDB5</accession>
<feature type="region of interest" description="Disordered" evidence="1">
    <location>
        <begin position="309"/>
        <end position="335"/>
    </location>
</feature>
<dbReference type="InterPro" id="IPR021522">
    <property type="entry name" value="MctB"/>
</dbReference>